<name>A0A6P2CZG4_9BACT</name>
<accession>A0A6P2CZG4</accession>
<organism evidence="2 3">
    <name type="scientific">Gemmata massiliana</name>
    <dbReference type="NCBI Taxonomy" id="1210884"/>
    <lineage>
        <taxon>Bacteria</taxon>
        <taxon>Pseudomonadati</taxon>
        <taxon>Planctomycetota</taxon>
        <taxon>Planctomycetia</taxon>
        <taxon>Gemmatales</taxon>
        <taxon>Gemmataceae</taxon>
        <taxon>Gemmata</taxon>
    </lineage>
</organism>
<evidence type="ECO:0000313" key="2">
    <source>
        <dbReference type="EMBL" id="VTR94528.1"/>
    </source>
</evidence>
<keyword evidence="3" id="KW-1185">Reference proteome</keyword>
<proteinExistence type="predicted"/>
<protein>
    <submittedName>
        <fullName evidence="2">Uncharacterized protein</fullName>
    </submittedName>
</protein>
<feature type="region of interest" description="Disordered" evidence="1">
    <location>
        <begin position="1"/>
        <end position="38"/>
    </location>
</feature>
<gene>
    <name evidence="2" type="ORF">SOIL9_31860</name>
</gene>
<dbReference type="Proteomes" id="UP000464178">
    <property type="component" value="Chromosome"/>
</dbReference>
<dbReference type="AlphaFoldDB" id="A0A6P2CZG4"/>
<evidence type="ECO:0000256" key="1">
    <source>
        <dbReference type="SAM" id="MobiDB-lite"/>
    </source>
</evidence>
<dbReference type="KEGG" id="gms:SOIL9_31860"/>
<dbReference type="EMBL" id="LR593886">
    <property type="protein sequence ID" value="VTR94528.1"/>
    <property type="molecule type" value="Genomic_DNA"/>
</dbReference>
<sequence length="38" mass="4153">MKRCIETGQKYGSQISRREGATQGGANAPEPRSKRGVF</sequence>
<reference evidence="2 3" key="1">
    <citation type="submission" date="2019-05" db="EMBL/GenBank/DDBJ databases">
        <authorList>
            <consortium name="Science for Life Laboratories"/>
        </authorList>
    </citation>
    <scope>NUCLEOTIDE SEQUENCE [LARGE SCALE GENOMIC DNA]</scope>
    <source>
        <strain evidence="2">Soil9</strain>
    </source>
</reference>
<evidence type="ECO:0000313" key="3">
    <source>
        <dbReference type="Proteomes" id="UP000464178"/>
    </source>
</evidence>